<name>A0A0F7TRW0_PENBI</name>
<dbReference type="PANTHER" id="PTHR12455">
    <property type="entry name" value="NUCLEOLAR COMPLEX PROTEIN 4"/>
    <property type="match status" value="1"/>
</dbReference>
<dbReference type="PANTHER" id="PTHR12455:SF0">
    <property type="entry name" value="NUCLEOLAR COMPLEX PROTEIN 4 HOMOLOG"/>
    <property type="match status" value="1"/>
</dbReference>
<dbReference type="GO" id="GO:0032040">
    <property type="term" value="C:small-subunit processome"/>
    <property type="evidence" value="ECO:0007669"/>
    <property type="project" value="TreeGrafter"/>
</dbReference>
<evidence type="ECO:0000256" key="2">
    <source>
        <dbReference type="SAM" id="MobiDB-lite"/>
    </source>
</evidence>
<organism evidence="4 5">
    <name type="scientific">Penicillium brasilianum</name>
    <dbReference type="NCBI Taxonomy" id="104259"/>
    <lineage>
        <taxon>Eukaryota</taxon>
        <taxon>Fungi</taxon>
        <taxon>Dikarya</taxon>
        <taxon>Ascomycota</taxon>
        <taxon>Pezizomycotina</taxon>
        <taxon>Eurotiomycetes</taxon>
        <taxon>Eurotiomycetidae</taxon>
        <taxon>Eurotiales</taxon>
        <taxon>Aspergillaceae</taxon>
        <taxon>Penicillium</taxon>
    </lineage>
</organism>
<sequence>MPATVDSSSSKKRKSTKIAGAPSKRRAVAEEDGFAETLSKVQELENQIAESRKYYNNIATLISMLNVEPTAKKPDLAVAVSLCRVFSRLMAAGNLSESSRDAENEKIVVAWLKERYSEYQRALLSIIREADTTSQVTALTLSMRLVKEYITHIPGADSSIWSGLFKDVIEALVEAQDGEEVRAEFITKFMKEYEDIRYQTFAQIAEYAAARRKTPIIEILISLLSACDEAPASDHEIDTENFFAKPDPANKRLRTVHGHKRRAQDAWLAILRNNLSQPQRKALLRMMVHTIEPWFTRPELLMDFLTDSYNEGGATSLLALSGLFYLIQEKNLDYPQFYAKLYSLLDADLLHSKHRSRFFRLLNTFLASTHLPASLVASFIKRLSRLALNAPPSAIVVIVPFMYNLFKSHPTCTFMMHREIRDKKLAAEIEAEGMEDPFDPKETDPTRTNAIESSIWEIETLQSHYHPNVAAIARIISEQFTKQAYNLEDFLDHTYQGMVHGELGTGEKPLRKVPVVEYQIPKRIFTDRLLEEDGGVDSGAGSFMRGLWDF</sequence>
<accession>A0A0F7TRW0</accession>
<evidence type="ECO:0000259" key="3">
    <source>
        <dbReference type="Pfam" id="PF03914"/>
    </source>
</evidence>
<dbReference type="OrthoDB" id="10263185at2759"/>
<dbReference type="GO" id="GO:0030692">
    <property type="term" value="C:Noc4p-Nop14p complex"/>
    <property type="evidence" value="ECO:0007669"/>
    <property type="project" value="TreeGrafter"/>
</dbReference>
<feature type="region of interest" description="Disordered" evidence="2">
    <location>
        <begin position="1"/>
        <end position="25"/>
    </location>
</feature>
<dbReference type="GO" id="GO:0042254">
    <property type="term" value="P:ribosome biogenesis"/>
    <property type="evidence" value="ECO:0007669"/>
    <property type="project" value="InterPro"/>
</dbReference>
<feature type="domain" description="CCAAT-binding factor" evidence="3">
    <location>
        <begin position="316"/>
        <end position="473"/>
    </location>
</feature>
<dbReference type="Pfam" id="PF03914">
    <property type="entry name" value="CBF"/>
    <property type="match status" value="1"/>
</dbReference>
<keyword evidence="5" id="KW-1185">Reference proteome</keyword>
<comment type="similarity">
    <text evidence="1">Belongs to the CBF/MAK21 family.</text>
</comment>
<protein>
    <recommendedName>
        <fullName evidence="3">CCAAT-binding factor domain-containing protein</fullName>
    </recommendedName>
</protein>
<dbReference type="InterPro" id="IPR005612">
    <property type="entry name" value="CCAAT-binding_factor"/>
</dbReference>
<dbReference type="AlphaFoldDB" id="A0A0F7TRW0"/>
<evidence type="ECO:0000313" key="5">
    <source>
        <dbReference type="Proteomes" id="UP000042958"/>
    </source>
</evidence>
<dbReference type="EMBL" id="CDHK01000005">
    <property type="protein sequence ID" value="CEJ57762.1"/>
    <property type="molecule type" value="Genomic_DNA"/>
</dbReference>
<dbReference type="STRING" id="104259.A0A0F7TRW0"/>
<dbReference type="Proteomes" id="UP000042958">
    <property type="component" value="Unassembled WGS sequence"/>
</dbReference>
<dbReference type="InterPro" id="IPR027193">
    <property type="entry name" value="Noc4"/>
</dbReference>
<reference evidence="5" key="1">
    <citation type="journal article" date="2015" name="Genome Announc.">
        <title>Draft genome sequence of the fungus Penicillium brasilianum MG11.</title>
        <authorList>
            <person name="Horn F."/>
            <person name="Linde J."/>
            <person name="Mattern D.J."/>
            <person name="Walther G."/>
            <person name="Guthke R."/>
            <person name="Brakhage A.A."/>
            <person name="Valiante V."/>
        </authorList>
    </citation>
    <scope>NUCLEOTIDE SEQUENCE [LARGE SCALE GENOMIC DNA]</scope>
    <source>
        <strain evidence="5">MG11</strain>
    </source>
</reference>
<evidence type="ECO:0000313" key="4">
    <source>
        <dbReference type="EMBL" id="CEJ57762.1"/>
    </source>
</evidence>
<gene>
    <name evidence="4" type="ORF">PMG11_06443</name>
</gene>
<evidence type="ECO:0000256" key="1">
    <source>
        <dbReference type="ARBA" id="ARBA00007797"/>
    </source>
</evidence>
<proteinExistence type="inferred from homology"/>